<keyword evidence="6" id="KW-0732">Signal</keyword>
<dbReference type="GO" id="GO:0015627">
    <property type="term" value="C:type II protein secretion system complex"/>
    <property type="evidence" value="ECO:0007669"/>
    <property type="project" value="InterPro"/>
</dbReference>
<feature type="domain" description="Type II/III secretion system secretin-like" evidence="11">
    <location>
        <begin position="449"/>
        <end position="614"/>
    </location>
</feature>
<dbReference type="InterPro" id="IPR005644">
    <property type="entry name" value="NolW-like"/>
</dbReference>
<dbReference type="PRINTS" id="PR01032">
    <property type="entry name" value="PHAGEIV"/>
</dbReference>
<keyword evidence="8" id="KW-0472">Membrane</keyword>
<evidence type="ECO:0000256" key="5">
    <source>
        <dbReference type="ARBA" id="ARBA00022692"/>
    </source>
</evidence>
<evidence type="ECO:0008006" key="15">
    <source>
        <dbReference type="Google" id="ProtNLM"/>
    </source>
</evidence>
<dbReference type="Pfam" id="PF21305">
    <property type="entry name" value="type_II_gspD_N0"/>
    <property type="match status" value="1"/>
</dbReference>
<dbReference type="Pfam" id="PF00263">
    <property type="entry name" value="Secretin"/>
    <property type="match status" value="1"/>
</dbReference>
<comment type="similarity">
    <text evidence="2">Belongs to the bacterial secretin family. GSP D subfamily.</text>
</comment>
<evidence type="ECO:0000259" key="12">
    <source>
        <dbReference type="Pfam" id="PF03958"/>
    </source>
</evidence>
<evidence type="ECO:0000313" key="14">
    <source>
        <dbReference type="EMBL" id="KKO05297.1"/>
    </source>
</evidence>
<dbReference type="PRINTS" id="PR00811">
    <property type="entry name" value="BCTERIALGSPD"/>
</dbReference>
<feature type="domain" description="GspD-like N0" evidence="13">
    <location>
        <begin position="44"/>
        <end position="112"/>
    </location>
</feature>
<feature type="domain" description="NolW-like" evidence="12">
    <location>
        <begin position="203"/>
        <end position="275"/>
    </location>
</feature>
<feature type="region of interest" description="Disordered" evidence="10">
    <location>
        <begin position="656"/>
        <end position="683"/>
    </location>
</feature>
<evidence type="ECO:0000256" key="7">
    <source>
        <dbReference type="ARBA" id="ARBA00022927"/>
    </source>
</evidence>
<dbReference type="InterPro" id="IPR004846">
    <property type="entry name" value="T2SS/T3SS_dom"/>
</dbReference>
<keyword evidence="5" id="KW-0812">Transmembrane</keyword>
<accession>A0A0F9Y0J2</accession>
<evidence type="ECO:0000256" key="4">
    <source>
        <dbReference type="ARBA" id="ARBA00022452"/>
    </source>
</evidence>
<dbReference type="InterPro" id="IPR050810">
    <property type="entry name" value="Bact_Secretion_Sys_Channel"/>
</dbReference>
<evidence type="ECO:0000256" key="3">
    <source>
        <dbReference type="ARBA" id="ARBA00022448"/>
    </source>
</evidence>
<comment type="subcellular location">
    <subcellularLocation>
        <location evidence="1">Cell outer membrane</location>
    </subcellularLocation>
</comment>
<keyword evidence="4" id="KW-1134">Transmembrane beta strand</keyword>
<dbReference type="Gene3D" id="3.30.1370.120">
    <property type="match status" value="3"/>
</dbReference>
<comment type="caution">
    <text evidence="14">The sequence shown here is derived from an EMBL/GenBank/DDBJ whole genome shotgun (WGS) entry which is preliminary data.</text>
</comment>
<evidence type="ECO:0000256" key="6">
    <source>
        <dbReference type="ARBA" id="ARBA00022729"/>
    </source>
</evidence>
<dbReference type="PANTHER" id="PTHR30332">
    <property type="entry name" value="PROBABLE GENERAL SECRETION PATHWAY PROTEIN D"/>
    <property type="match status" value="1"/>
</dbReference>
<feature type="domain" description="NolW-like" evidence="12">
    <location>
        <begin position="279"/>
        <end position="356"/>
    </location>
</feature>
<reference evidence="14" key="1">
    <citation type="journal article" date="2015" name="Nature">
        <title>Complex archaea that bridge the gap between prokaryotes and eukaryotes.</title>
        <authorList>
            <person name="Spang A."/>
            <person name="Saw J.H."/>
            <person name="Jorgensen S.L."/>
            <person name="Zaremba-Niedzwiedzka K."/>
            <person name="Martijn J."/>
            <person name="Lind A.E."/>
            <person name="van Eijk R."/>
            <person name="Schleper C."/>
            <person name="Guy L."/>
            <person name="Ettema T.J."/>
        </authorList>
    </citation>
    <scope>NUCLEOTIDE SEQUENCE</scope>
</reference>
<dbReference type="EMBL" id="LAZR01000019">
    <property type="protein sequence ID" value="KKO05297.1"/>
    <property type="molecule type" value="Genomic_DNA"/>
</dbReference>
<evidence type="ECO:0000256" key="8">
    <source>
        <dbReference type="ARBA" id="ARBA00023136"/>
    </source>
</evidence>
<feature type="domain" description="NolW-like" evidence="12">
    <location>
        <begin position="139"/>
        <end position="197"/>
    </location>
</feature>
<dbReference type="InterPro" id="IPR001775">
    <property type="entry name" value="GspD/PilQ"/>
</dbReference>
<keyword evidence="9" id="KW-0998">Cell outer membrane</keyword>
<evidence type="ECO:0000256" key="9">
    <source>
        <dbReference type="ARBA" id="ARBA00023237"/>
    </source>
</evidence>
<proteinExistence type="inferred from homology"/>
<feature type="compositionally biased region" description="Low complexity" evidence="10">
    <location>
        <begin position="662"/>
        <end position="683"/>
    </location>
</feature>
<evidence type="ECO:0000259" key="13">
    <source>
        <dbReference type="Pfam" id="PF21305"/>
    </source>
</evidence>
<gene>
    <name evidence="14" type="ORF">LCGC14_0075680</name>
</gene>
<sequence>MKQQAMMSKQSFSSSALYRFLVGVVMAFALTTGALAQEQSWTPNFRESDILEVIRAVQDVTGKTMIIDPRVRGQITVMSSQPVDAQGYYSIFLRALDINGFTAVESSDNMVSILPTQEARSAPLPFSNYDATDSNRYVTEAIQLDNVSVAEVLPVLRPLVSQSNGQMSAYPNGNMIVLVDTVANIERIRQILERIDQTSIPETEVIRLEFAEAGTIVALLREMNEDPQVADQEPVGTRLQISADVRTNSVLITGGQRQRDNIRGLVRLLDQPREQSGNTRVVYLEYADAARIAEVLSSVVRNMFGLAEGDSAENQTGRRATIEADPDNNALIITAGLDIIDSLLDIVQRLDIQRAQVLVEAVIVEINDDVGQNLGIQWLFRDESGAFASSFDAGNNLQQLGLVVDGALNEDRTAALTGIAAGLAGAAGQTIGLGRLGGSTDLLALIDLLQANSGANILSTPNILTTDNTEAVITVGESVPFLTGSFTTPGGSGGVENPFQTINRQNVGTTLKVTPHVNRGDRVALDISQEISSISPKAGAVDLITNERKIETRVTVADGETVVLGGLIRDNVVQNETRVPLLGSIPGIGQLFRSRNSSVQKTNLLVFIRPTILRTDDALRGATAEKYQLIRDQQLQQTPLHGFLFDAGELPVLPPWESVSPGAASSAAGTTGTATDTNAGDAP</sequence>
<name>A0A0F9Y0J2_9ZZZZ</name>
<dbReference type="Pfam" id="PF03958">
    <property type="entry name" value="Secretin_N"/>
    <property type="match status" value="3"/>
</dbReference>
<dbReference type="GO" id="GO:0015628">
    <property type="term" value="P:protein secretion by the type II secretion system"/>
    <property type="evidence" value="ECO:0007669"/>
    <property type="project" value="InterPro"/>
</dbReference>
<keyword evidence="3" id="KW-0813">Transport</keyword>
<evidence type="ECO:0000256" key="2">
    <source>
        <dbReference type="ARBA" id="ARBA00006980"/>
    </source>
</evidence>
<dbReference type="NCBIfam" id="TIGR02517">
    <property type="entry name" value="type_II_gspD"/>
    <property type="match status" value="1"/>
</dbReference>
<dbReference type="InterPro" id="IPR049371">
    <property type="entry name" value="GspD-like_N0"/>
</dbReference>
<dbReference type="GO" id="GO:0009279">
    <property type="term" value="C:cell outer membrane"/>
    <property type="evidence" value="ECO:0007669"/>
    <property type="project" value="UniProtKB-SubCell"/>
</dbReference>
<dbReference type="PANTHER" id="PTHR30332:SF24">
    <property type="entry name" value="SECRETIN GSPD-RELATED"/>
    <property type="match status" value="1"/>
</dbReference>
<evidence type="ECO:0000259" key="11">
    <source>
        <dbReference type="Pfam" id="PF00263"/>
    </source>
</evidence>
<evidence type="ECO:0000256" key="10">
    <source>
        <dbReference type="SAM" id="MobiDB-lite"/>
    </source>
</evidence>
<dbReference type="InterPro" id="IPR038591">
    <property type="entry name" value="NolW-like_sf"/>
</dbReference>
<dbReference type="AlphaFoldDB" id="A0A0F9Y0J2"/>
<organism evidence="14">
    <name type="scientific">marine sediment metagenome</name>
    <dbReference type="NCBI Taxonomy" id="412755"/>
    <lineage>
        <taxon>unclassified sequences</taxon>
        <taxon>metagenomes</taxon>
        <taxon>ecological metagenomes</taxon>
    </lineage>
</organism>
<keyword evidence="7" id="KW-0653">Protein transport</keyword>
<protein>
    <recommendedName>
        <fullName evidence="15">NolW-like domain-containing protein</fullName>
    </recommendedName>
</protein>
<dbReference type="InterPro" id="IPR013356">
    <property type="entry name" value="T2SS_GspD"/>
</dbReference>
<evidence type="ECO:0000256" key="1">
    <source>
        <dbReference type="ARBA" id="ARBA00004442"/>
    </source>
</evidence>